<organism evidence="1 2">
    <name type="scientific">Muricoccus vinaceus</name>
    <dbReference type="NCBI Taxonomy" id="424704"/>
    <lineage>
        <taxon>Bacteria</taxon>
        <taxon>Pseudomonadati</taxon>
        <taxon>Pseudomonadota</taxon>
        <taxon>Alphaproteobacteria</taxon>
        <taxon>Acetobacterales</taxon>
        <taxon>Roseomonadaceae</taxon>
        <taxon>Muricoccus</taxon>
    </lineage>
</organism>
<comment type="caution">
    <text evidence="1">The sequence shown here is derived from an EMBL/GenBank/DDBJ whole genome shotgun (WGS) entry which is preliminary data.</text>
</comment>
<keyword evidence="2" id="KW-1185">Reference proteome</keyword>
<gene>
    <name evidence="1" type="ORF">ACFFIC_05535</name>
</gene>
<accession>A0ABV6IN32</accession>
<dbReference type="RefSeq" id="WP_377049138.1">
    <property type="nucleotide sequence ID" value="NZ_JBHLVZ010000002.1"/>
</dbReference>
<sequence>MRRRSLLLATCLSLGGLHLGGLVLPAAIGALAQAEGERQFDAAAARLRAGLGPDSALEWRSRSIDPVTGQARLQGVAIRRGKERISAEEATFNDLRADRVGRAVFTAVRVDSPNNDPARSNTLTAARVVASSLLLPALAGGPGVDWSAAAVEEAVAEGLRVEAADRSGAELGRLSIAGYAPGSVREAVLEGLRFTDRRDGETRIQLGRARLAGAAVPRLGQPFDPWALAADSALLEGLEVSVEKDDVRFRLGRTQLDNWGEGRLSALAVEGLAVEGAAPGSGPFTAEVGRIGLSGVAGRDTAYAIANDLNPPQSSPGQDQTGAIEGIAVALGGTPVLRIAAIRGLNTWDTAVPGTELGHLGVDGLTIDLPAEYGGAWLDSLGYKQIQAAIGIDTRLSRKDERLAVEPFAIDATGMGRFGLSMDVRGFDVPVPGQPVADDPMALMANWSVAGMGLRYTDLGLLRALIARQAAQERVPERQLRDRYAQMAMRTPLPGAGRGKEAPGVTRIREALASFARDLGTIELTIRPPKPVAFLEAVGFAGMPPEQAVRELNLTARATPPAR</sequence>
<protein>
    <recommendedName>
        <fullName evidence="3">DUF945 family protein</fullName>
    </recommendedName>
</protein>
<name>A0ABV6IN32_9PROT</name>
<evidence type="ECO:0008006" key="3">
    <source>
        <dbReference type="Google" id="ProtNLM"/>
    </source>
</evidence>
<dbReference type="EMBL" id="JBHLVZ010000002">
    <property type="protein sequence ID" value="MFC0385013.1"/>
    <property type="molecule type" value="Genomic_DNA"/>
</dbReference>
<proteinExistence type="predicted"/>
<reference evidence="1 2" key="1">
    <citation type="submission" date="2024-09" db="EMBL/GenBank/DDBJ databases">
        <authorList>
            <person name="Sun Q."/>
            <person name="Mori K."/>
        </authorList>
    </citation>
    <scope>NUCLEOTIDE SEQUENCE [LARGE SCALE GENOMIC DNA]</scope>
    <source>
        <strain evidence="1 2">CCM 7468</strain>
    </source>
</reference>
<evidence type="ECO:0000313" key="2">
    <source>
        <dbReference type="Proteomes" id="UP001589789"/>
    </source>
</evidence>
<evidence type="ECO:0000313" key="1">
    <source>
        <dbReference type="EMBL" id="MFC0385013.1"/>
    </source>
</evidence>
<dbReference type="Proteomes" id="UP001589789">
    <property type="component" value="Unassembled WGS sequence"/>
</dbReference>